<keyword evidence="3" id="KW-1003">Cell membrane</keyword>
<proteinExistence type="predicted"/>
<dbReference type="PROSITE" id="PS00216">
    <property type="entry name" value="SUGAR_TRANSPORT_1"/>
    <property type="match status" value="1"/>
</dbReference>
<dbReference type="InterPro" id="IPR036259">
    <property type="entry name" value="MFS_trans_sf"/>
</dbReference>
<organism evidence="9 10">
    <name type="scientific">Streptomyces luomodiensis</name>
    <dbReference type="NCBI Taxonomy" id="3026192"/>
    <lineage>
        <taxon>Bacteria</taxon>
        <taxon>Bacillati</taxon>
        <taxon>Actinomycetota</taxon>
        <taxon>Actinomycetes</taxon>
        <taxon>Kitasatosporales</taxon>
        <taxon>Streptomycetaceae</taxon>
        <taxon>Streptomyces</taxon>
    </lineage>
</organism>
<dbReference type="InterPro" id="IPR005828">
    <property type="entry name" value="MFS_sugar_transport-like"/>
</dbReference>
<dbReference type="PANTHER" id="PTHR43045">
    <property type="entry name" value="SHIKIMATE TRANSPORTER"/>
    <property type="match status" value="1"/>
</dbReference>
<evidence type="ECO:0000313" key="9">
    <source>
        <dbReference type="EMBL" id="WNF00333.1"/>
    </source>
</evidence>
<evidence type="ECO:0000313" key="10">
    <source>
        <dbReference type="Proteomes" id="UP001305606"/>
    </source>
</evidence>
<feature type="transmembrane region" description="Helical" evidence="7">
    <location>
        <begin position="33"/>
        <end position="57"/>
    </location>
</feature>
<evidence type="ECO:0000256" key="4">
    <source>
        <dbReference type="ARBA" id="ARBA00022692"/>
    </source>
</evidence>
<feature type="transmembrane region" description="Helical" evidence="7">
    <location>
        <begin position="78"/>
        <end position="98"/>
    </location>
</feature>
<feature type="transmembrane region" description="Helical" evidence="7">
    <location>
        <begin position="177"/>
        <end position="198"/>
    </location>
</feature>
<comment type="subcellular location">
    <subcellularLocation>
        <location evidence="1">Cell membrane</location>
        <topology evidence="1">Multi-pass membrane protein</topology>
    </subcellularLocation>
</comment>
<feature type="transmembrane region" description="Helical" evidence="7">
    <location>
        <begin position="231"/>
        <end position="256"/>
    </location>
</feature>
<dbReference type="Proteomes" id="UP001305606">
    <property type="component" value="Chromosome"/>
</dbReference>
<dbReference type="InterPro" id="IPR020846">
    <property type="entry name" value="MFS_dom"/>
</dbReference>
<dbReference type="SUPFAM" id="SSF103473">
    <property type="entry name" value="MFS general substrate transporter"/>
    <property type="match status" value="1"/>
</dbReference>
<dbReference type="Pfam" id="PF07690">
    <property type="entry name" value="MFS_1"/>
    <property type="match status" value="1"/>
</dbReference>
<evidence type="ECO:0000256" key="5">
    <source>
        <dbReference type="ARBA" id="ARBA00022989"/>
    </source>
</evidence>
<keyword evidence="2" id="KW-0813">Transport</keyword>
<gene>
    <name evidence="9" type="ORF">PS467_35945</name>
</gene>
<evidence type="ECO:0000259" key="8">
    <source>
        <dbReference type="PROSITE" id="PS50850"/>
    </source>
</evidence>
<protein>
    <submittedName>
        <fullName evidence="9">MFS transporter</fullName>
    </submittedName>
</protein>
<evidence type="ECO:0000256" key="2">
    <source>
        <dbReference type="ARBA" id="ARBA00022448"/>
    </source>
</evidence>
<dbReference type="RefSeq" id="WP_311038727.1">
    <property type="nucleotide sequence ID" value="NZ_CP117522.1"/>
</dbReference>
<dbReference type="Gene3D" id="1.20.1250.20">
    <property type="entry name" value="MFS general substrate transporter like domains"/>
    <property type="match status" value="2"/>
</dbReference>
<dbReference type="PANTHER" id="PTHR43045:SF2">
    <property type="entry name" value="INNER MEMBRANE METABOLITE TRANSPORT PROTEIN YHJE"/>
    <property type="match status" value="1"/>
</dbReference>
<keyword evidence="5 7" id="KW-1133">Transmembrane helix</keyword>
<keyword evidence="4 7" id="KW-0812">Transmembrane</keyword>
<feature type="transmembrane region" description="Helical" evidence="7">
    <location>
        <begin position="141"/>
        <end position="165"/>
    </location>
</feature>
<sequence>MRKLAIASCVGTTIELADFGLFAFASVLVFPEIFFPALGSAAGLTASLATFGVVFVARPIGSIVFGHFGDRLGRKGTLLTTLVIMGVSTVLVGCIPPASQIGVAAPILLVALRFAQGLAVGGEWAGAILTTAEYAPTERRGFWAMSASLGGGFGAVLSSALIVGGSLGMSDESYLSWGWRLPFLASIVLVGVGLWARLTIEETPVFRAEVAKHGVTRVPILDAVRAQPRQIVLASGMMLMVYASYYLGITFLTNYATSDLGIARSTALLVALVATVFYTAGIFLTGALADRFGRRRLMLTAAVAAVVFPLVLFLFMRNGSLSGLVVAMCGTMFITGTATGPLGAFLSELFLTRYRYSAAGFCYNFAGILGGAVPPLFAASITASYGASMYGVLVSVLSVISLLCVLGLEEPKGRDLSDVGSD</sequence>
<dbReference type="InterPro" id="IPR005829">
    <property type="entry name" value="Sugar_transporter_CS"/>
</dbReference>
<feature type="transmembrane region" description="Helical" evidence="7">
    <location>
        <begin position="321"/>
        <end position="346"/>
    </location>
</feature>
<keyword evidence="6 7" id="KW-0472">Membrane</keyword>
<evidence type="ECO:0000256" key="6">
    <source>
        <dbReference type="ARBA" id="ARBA00023136"/>
    </source>
</evidence>
<evidence type="ECO:0000256" key="7">
    <source>
        <dbReference type="SAM" id="Phobius"/>
    </source>
</evidence>
<evidence type="ECO:0000256" key="1">
    <source>
        <dbReference type="ARBA" id="ARBA00004651"/>
    </source>
</evidence>
<dbReference type="PROSITE" id="PS50850">
    <property type="entry name" value="MFS"/>
    <property type="match status" value="1"/>
</dbReference>
<feature type="domain" description="Major facilitator superfamily (MFS) profile" evidence="8">
    <location>
        <begin position="4"/>
        <end position="413"/>
    </location>
</feature>
<keyword evidence="10" id="KW-1185">Reference proteome</keyword>
<dbReference type="CDD" id="cd17369">
    <property type="entry name" value="MFS_ShiA_like"/>
    <property type="match status" value="1"/>
</dbReference>
<feature type="transmembrane region" description="Helical" evidence="7">
    <location>
        <begin position="262"/>
        <end position="285"/>
    </location>
</feature>
<feature type="transmembrane region" description="Helical" evidence="7">
    <location>
        <begin position="387"/>
        <end position="408"/>
    </location>
</feature>
<reference evidence="9 10" key="1">
    <citation type="submission" date="2023-02" db="EMBL/GenBank/DDBJ databases">
        <title>Streptomyces sp. SCA4-21 with antifungal activity against Fusarium oxysporum f. sp. cubense, Streptomyces sp. SCA2-17 with antifungal activity against Fusarium oxysporum f. sp. cubense.</title>
        <authorList>
            <person name="Qi D."/>
        </authorList>
    </citation>
    <scope>NUCLEOTIDE SEQUENCE [LARGE SCALE GENOMIC DNA]</scope>
    <source>
        <strain evidence="9 10">SCA4-21</strain>
    </source>
</reference>
<dbReference type="Pfam" id="PF00083">
    <property type="entry name" value="Sugar_tr"/>
    <property type="match status" value="1"/>
</dbReference>
<dbReference type="EMBL" id="CP117522">
    <property type="protein sequence ID" value="WNF00333.1"/>
    <property type="molecule type" value="Genomic_DNA"/>
</dbReference>
<feature type="transmembrane region" description="Helical" evidence="7">
    <location>
        <begin position="358"/>
        <end position="381"/>
    </location>
</feature>
<name>A0ABY9V639_9ACTN</name>
<evidence type="ECO:0000256" key="3">
    <source>
        <dbReference type="ARBA" id="ARBA00022475"/>
    </source>
</evidence>
<accession>A0ABY9V639</accession>
<feature type="transmembrane region" description="Helical" evidence="7">
    <location>
        <begin position="297"/>
        <end position="315"/>
    </location>
</feature>
<feature type="transmembrane region" description="Helical" evidence="7">
    <location>
        <begin position="104"/>
        <end position="129"/>
    </location>
</feature>
<dbReference type="InterPro" id="IPR011701">
    <property type="entry name" value="MFS"/>
</dbReference>